<evidence type="ECO:0008006" key="4">
    <source>
        <dbReference type="Google" id="ProtNLM"/>
    </source>
</evidence>
<dbReference type="PANTHER" id="PTHR45642">
    <property type="entry name" value="GDSL ESTERASE/LIPASE EXL3"/>
    <property type="match status" value="1"/>
</dbReference>
<dbReference type="GO" id="GO:0016788">
    <property type="term" value="F:hydrolase activity, acting on ester bonds"/>
    <property type="evidence" value="ECO:0007669"/>
    <property type="project" value="InterPro"/>
</dbReference>
<accession>A0AA38CNC9</accession>
<dbReference type="AlphaFoldDB" id="A0AA38CNC9"/>
<feature type="non-terminal residue" evidence="2">
    <location>
        <position position="88"/>
    </location>
</feature>
<dbReference type="InterPro" id="IPR036514">
    <property type="entry name" value="SGNH_hydro_sf"/>
</dbReference>
<keyword evidence="3" id="KW-1185">Reference proteome</keyword>
<comment type="similarity">
    <text evidence="1">Belongs to the 'GDSL' lipolytic enzyme family.</text>
</comment>
<sequence>NVNFEGGTILVVIGLPPFGCLPSQITLHNLIGNKCVEELNEIARSLNTKIKALIEKKKLTYPGLRIAYIDIYNKMVDIVKFLVNMVLK</sequence>
<dbReference type="InterPro" id="IPR050592">
    <property type="entry name" value="GDSL_lipolytic_enzyme"/>
</dbReference>
<proteinExistence type="inferred from homology"/>
<dbReference type="Proteomes" id="UP000824469">
    <property type="component" value="Unassembled WGS sequence"/>
</dbReference>
<dbReference type="Gene3D" id="3.40.50.1110">
    <property type="entry name" value="SGNH hydrolase"/>
    <property type="match status" value="1"/>
</dbReference>
<feature type="non-terminal residue" evidence="2">
    <location>
        <position position="1"/>
    </location>
</feature>
<dbReference type="PANTHER" id="PTHR45642:SF95">
    <property type="entry name" value="GDSL-LIKE LIPASE_ACYLHYDROLASE FAMILY PROTEIN, EXPRESSED"/>
    <property type="match status" value="1"/>
</dbReference>
<evidence type="ECO:0000256" key="1">
    <source>
        <dbReference type="ARBA" id="ARBA00008668"/>
    </source>
</evidence>
<organism evidence="2 3">
    <name type="scientific">Taxus chinensis</name>
    <name type="common">Chinese yew</name>
    <name type="synonym">Taxus wallichiana var. chinensis</name>
    <dbReference type="NCBI Taxonomy" id="29808"/>
    <lineage>
        <taxon>Eukaryota</taxon>
        <taxon>Viridiplantae</taxon>
        <taxon>Streptophyta</taxon>
        <taxon>Embryophyta</taxon>
        <taxon>Tracheophyta</taxon>
        <taxon>Spermatophyta</taxon>
        <taxon>Pinopsida</taxon>
        <taxon>Pinidae</taxon>
        <taxon>Conifers II</taxon>
        <taxon>Cupressales</taxon>
        <taxon>Taxaceae</taxon>
        <taxon>Taxus</taxon>
    </lineage>
</organism>
<evidence type="ECO:0000313" key="2">
    <source>
        <dbReference type="EMBL" id="KAH9302851.1"/>
    </source>
</evidence>
<name>A0AA38CNC9_TAXCH</name>
<dbReference type="Pfam" id="PF00657">
    <property type="entry name" value="Lipase_GDSL"/>
    <property type="match status" value="1"/>
</dbReference>
<reference evidence="2 3" key="1">
    <citation type="journal article" date="2021" name="Nat. Plants">
        <title>The Taxus genome provides insights into paclitaxel biosynthesis.</title>
        <authorList>
            <person name="Xiong X."/>
            <person name="Gou J."/>
            <person name="Liao Q."/>
            <person name="Li Y."/>
            <person name="Zhou Q."/>
            <person name="Bi G."/>
            <person name="Li C."/>
            <person name="Du R."/>
            <person name="Wang X."/>
            <person name="Sun T."/>
            <person name="Guo L."/>
            <person name="Liang H."/>
            <person name="Lu P."/>
            <person name="Wu Y."/>
            <person name="Zhang Z."/>
            <person name="Ro D.K."/>
            <person name="Shang Y."/>
            <person name="Huang S."/>
            <person name="Yan J."/>
        </authorList>
    </citation>
    <scope>NUCLEOTIDE SEQUENCE [LARGE SCALE GENOMIC DNA]</scope>
    <source>
        <strain evidence="2">Ta-2019</strain>
    </source>
</reference>
<protein>
    <recommendedName>
        <fullName evidence="4">GDSL esterase/lipase</fullName>
    </recommendedName>
</protein>
<comment type="caution">
    <text evidence="2">The sequence shown here is derived from an EMBL/GenBank/DDBJ whole genome shotgun (WGS) entry which is preliminary data.</text>
</comment>
<gene>
    <name evidence="2" type="ORF">KI387_014434</name>
</gene>
<dbReference type="EMBL" id="JAHRHJ020000009">
    <property type="protein sequence ID" value="KAH9302851.1"/>
    <property type="molecule type" value="Genomic_DNA"/>
</dbReference>
<evidence type="ECO:0000313" key="3">
    <source>
        <dbReference type="Proteomes" id="UP000824469"/>
    </source>
</evidence>
<dbReference type="InterPro" id="IPR001087">
    <property type="entry name" value="GDSL"/>
</dbReference>